<protein>
    <recommendedName>
        <fullName evidence="2">DUF6265 domain-containing protein</fullName>
    </recommendedName>
</protein>
<sequence>MNYAMKNNFCFLTFLFFSIPAFAQIKKAAVKDLAFMSGTWVQKSEWGDLEEFWSQPKGESMMSSFRCIKEGKALFYEFVVIELEEGLPVMKMRHFNRGSIAWEEKEKPLLFPLVALKGKRAVFEMKDKSVRLSYQLITKNKLSVVLEEKDKNGQPKKDIFNFTRKL</sequence>
<gene>
    <name evidence="3" type="ORF">GCM10007422_01130</name>
</gene>
<feature type="signal peptide" evidence="1">
    <location>
        <begin position="1"/>
        <end position="23"/>
    </location>
</feature>
<proteinExistence type="predicted"/>
<evidence type="ECO:0000259" key="2">
    <source>
        <dbReference type="Pfam" id="PF19780"/>
    </source>
</evidence>
<organism evidence="3 4">
    <name type="scientific">Pedobacter zeae</name>
    <dbReference type="NCBI Taxonomy" id="1737356"/>
    <lineage>
        <taxon>Bacteria</taxon>
        <taxon>Pseudomonadati</taxon>
        <taxon>Bacteroidota</taxon>
        <taxon>Sphingobacteriia</taxon>
        <taxon>Sphingobacteriales</taxon>
        <taxon>Sphingobacteriaceae</taxon>
        <taxon>Pedobacter</taxon>
    </lineage>
</organism>
<keyword evidence="4" id="KW-1185">Reference proteome</keyword>
<name>A0ABQ1XE53_9SPHI</name>
<feature type="chain" id="PRO_5047281402" description="DUF6265 domain-containing protein" evidence="1">
    <location>
        <begin position="24"/>
        <end position="166"/>
    </location>
</feature>
<dbReference type="Pfam" id="PF19780">
    <property type="entry name" value="DUF6265"/>
    <property type="match status" value="1"/>
</dbReference>
<evidence type="ECO:0000313" key="3">
    <source>
        <dbReference type="EMBL" id="GGG91945.1"/>
    </source>
</evidence>
<accession>A0ABQ1XE53</accession>
<reference evidence="4" key="1">
    <citation type="journal article" date="2019" name="Int. J. Syst. Evol. Microbiol.">
        <title>The Global Catalogue of Microorganisms (GCM) 10K type strain sequencing project: providing services to taxonomists for standard genome sequencing and annotation.</title>
        <authorList>
            <consortium name="The Broad Institute Genomics Platform"/>
            <consortium name="The Broad Institute Genome Sequencing Center for Infectious Disease"/>
            <person name="Wu L."/>
            <person name="Ma J."/>
        </authorList>
    </citation>
    <scope>NUCLEOTIDE SEQUENCE [LARGE SCALE GENOMIC DNA]</scope>
    <source>
        <strain evidence="4">CGMCC 1.15287</strain>
    </source>
</reference>
<keyword evidence="1" id="KW-0732">Signal</keyword>
<comment type="caution">
    <text evidence="3">The sequence shown here is derived from an EMBL/GenBank/DDBJ whole genome shotgun (WGS) entry which is preliminary data.</text>
</comment>
<feature type="domain" description="DUF6265" evidence="2">
    <location>
        <begin position="34"/>
        <end position="147"/>
    </location>
</feature>
<dbReference type="Proteomes" id="UP000642938">
    <property type="component" value="Unassembled WGS sequence"/>
</dbReference>
<dbReference type="InterPro" id="IPR046232">
    <property type="entry name" value="DUF6265"/>
</dbReference>
<evidence type="ECO:0000313" key="4">
    <source>
        <dbReference type="Proteomes" id="UP000642938"/>
    </source>
</evidence>
<dbReference type="EMBL" id="BMHZ01000001">
    <property type="protein sequence ID" value="GGG91945.1"/>
    <property type="molecule type" value="Genomic_DNA"/>
</dbReference>
<evidence type="ECO:0000256" key="1">
    <source>
        <dbReference type="SAM" id="SignalP"/>
    </source>
</evidence>